<evidence type="ECO:0000313" key="2">
    <source>
        <dbReference type="Proteomes" id="UP000784294"/>
    </source>
</evidence>
<organism evidence="1 2">
    <name type="scientific">Protopolystoma xenopodis</name>
    <dbReference type="NCBI Taxonomy" id="117903"/>
    <lineage>
        <taxon>Eukaryota</taxon>
        <taxon>Metazoa</taxon>
        <taxon>Spiralia</taxon>
        <taxon>Lophotrochozoa</taxon>
        <taxon>Platyhelminthes</taxon>
        <taxon>Monogenea</taxon>
        <taxon>Polyopisthocotylea</taxon>
        <taxon>Polystomatidea</taxon>
        <taxon>Polystomatidae</taxon>
        <taxon>Protopolystoma</taxon>
    </lineage>
</organism>
<keyword evidence="2" id="KW-1185">Reference proteome</keyword>
<sequence length="157" mass="17489">MVKYLLKLIGHVGTSEIFLHQSEDDYNPNEVVKPHEPDFLGQQRERYELDRHLSPRIMAYSAHDTDVAPLLAALGVYPGGTPSYASVVLIELLGPISPGNITNYRLRVLFKNGPSDHTGTMLQFPACKDILPSLGCRLDLVIQSIKPFILNPKVKLL</sequence>
<dbReference type="InterPro" id="IPR033379">
    <property type="entry name" value="Acid_Pase_AS"/>
</dbReference>
<name>A0A3S4ZZ93_9PLAT</name>
<accession>A0A3S4ZZ93</accession>
<dbReference type="SUPFAM" id="SSF53254">
    <property type="entry name" value="Phosphoglycerate mutase-like"/>
    <property type="match status" value="1"/>
</dbReference>
<dbReference type="Gene3D" id="3.40.50.1240">
    <property type="entry name" value="Phosphoglycerate mutase-like"/>
    <property type="match status" value="1"/>
</dbReference>
<comment type="caution">
    <text evidence="1">The sequence shown here is derived from an EMBL/GenBank/DDBJ whole genome shotgun (WGS) entry which is preliminary data.</text>
</comment>
<dbReference type="EMBL" id="CAAALY010009944">
    <property type="protein sequence ID" value="VEL10789.1"/>
    <property type="molecule type" value="Genomic_DNA"/>
</dbReference>
<dbReference type="OrthoDB" id="5821688at2759"/>
<gene>
    <name evidence="1" type="ORF">PXEA_LOCUS4229</name>
</gene>
<proteinExistence type="predicted"/>
<dbReference type="Proteomes" id="UP000784294">
    <property type="component" value="Unassembled WGS sequence"/>
</dbReference>
<evidence type="ECO:0000313" key="1">
    <source>
        <dbReference type="EMBL" id="VEL10789.1"/>
    </source>
</evidence>
<protein>
    <submittedName>
        <fullName evidence="1">Uncharacterized protein</fullName>
    </submittedName>
</protein>
<reference evidence="1" key="1">
    <citation type="submission" date="2018-11" db="EMBL/GenBank/DDBJ databases">
        <authorList>
            <consortium name="Pathogen Informatics"/>
        </authorList>
    </citation>
    <scope>NUCLEOTIDE SEQUENCE</scope>
</reference>
<dbReference type="AlphaFoldDB" id="A0A3S4ZZ93"/>
<dbReference type="InterPro" id="IPR029033">
    <property type="entry name" value="His_PPase_superfam"/>
</dbReference>
<dbReference type="PROSITE" id="PS00778">
    <property type="entry name" value="HIS_ACID_PHOSPHAT_2"/>
    <property type="match status" value="1"/>
</dbReference>